<evidence type="ECO:0000256" key="1">
    <source>
        <dbReference type="SAM" id="MobiDB-lite"/>
    </source>
</evidence>
<protein>
    <recommendedName>
        <fullName evidence="2">Putative regulatory protein FmdB zinc ribbon domain-containing protein</fullName>
    </recommendedName>
</protein>
<dbReference type="Pfam" id="PF09723">
    <property type="entry name" value="Zn_ribbon_8"/>
    <property type="match status" value="1"/>
</dbReference>
<feature type="domain" description="Putative regulatory protein FmdB zinc ribbon" evidence="2">
    <location>
        <begin position="1"/>
        <end position="41"/>
    </location>
</feature>
<name>A0A382NS60_9ZZZZ</name>
<dbReference type="EMBL" id="UINC01102420">
    <property type="protein sequence ID" value="SVC64033.1"/>
    <property type="molecule type" value="Genomic_DNA"/>
</dbReference>
<gene>
    <name evidence="3" type="ORF">METZ01_LOCUS316887</name>
</gene>
<dbReference type="PANTHER" id="PTHR34404:SF2">
    <property type="entry name" value="CONSERVED SERINE RICH PROTEIN"/>
    <property type="match status" value="1"/>
</dbReference>
<evidence type="ECO:0000313" key="3">
    <source>
        <dbReference type="EMBL" id="SVC64033.1"/>
    </source>
</evidence>
<evidence type="ECO:0000259" key="2">
    <source>
        <dbReference type="SMART" id="SM00834"/>
    </source>
</evidence>
<proteinExistence type="predicted"/>
<sequence length="119" mass="12512">MPLYEYECNACGDRFERIQLFSDPLEKKCPACGGSVRKLLSAPAIQFKGTGWYVTDYAKKSNAESQSDDGAKPSSPSDSKAKKDKQKASSSSDSPASSSSSSSTSPSASKGSSGSTHNK</sequence>
<dbReference type="PANTHER" id="PTHR34404">
    <property type="entry name" value="REGULATORY PROTEIN, FMDB FAMILY"/>
    <property type="match status" value="1"/>
</dbReference>
<dbReference type="NCBIfam" id="TIGR02605">
    <property type="entry name" value="CxxC_CxxC_SSSS"/>
    <property type="match status" value="1"/>
</dbReference>
<dbReference type="InterPro" id="IPR013429">
    <property type="entry name" value="Regulatory_FmdB_Zinc_ribbon"/>
</dbReference>
<organism evidence="3">
    <name type="scientific">marine metagenome</name>
    <dbReference type="NCBI Taxonomy" id="408172"/>
    <lineage>
        <taxon>unclassified sequences</taxon>
        <taxon>metagenomes</taxon>
        <taxon>ecological metagenomes</taxon>
    </lineage>
</organism>
<dbReference type="SMART" id="SM00834">
    <property type="entry name" value="CxxC_CXXC_SSSS"/>
    <property type="match status" value="1"/>
</dbReference>
<feature type="compositionally biased region" description="Low complexity" evidence="1">
    <location>
        <begin position="88"/>
        <end position="119"/>
    </location>
</feature>
<accession>A0A382NS60</accession>
<dbReference type="AlphaFoldDB" id="A0A382NS60"/>
<reference evidence="3" key="1">
    <citation type="submission" date="2018-05" db="EMBL/GenBank/DDBJ databases">
        <authorList>
            <person name="Lanie J.A."/>
            <person name="Ng W.-L."/>
            <person name="Kazmierczak K.M."/>
            <person name="Andrzejewski T.M."/>
            <person name="Davidsen T.M."/>
            <person name="Wayne K.J."/>
            <person name="Tettelin H."/>
            <person name="Glass J.I."/>
            <person name="Rusch D."/>
            <person name="Podicherti R."/>
            <person name="Tsui H.-C.T."/>
            <person name="Winkler M.E."/>
        </authorList>
    </citation>
    <scope>NUCLEOTIDE SEQUENCE</scope>
</reference>
<feature type="region of interest" description="Disordered" evidence="1">
    <location>
        <begin position="61"/>
        <end position="119"/>
    </location>
</feature>